<dbReference type="GO" id="GO:0004497">
    <property type="term" value="F:monooxygenase activity"/>
    <property type="evidence" value="ECO:0007669"/>
    <property type="project" value="UniProtKB-KW"/>
</dbReference>
<keyword evidence="1" id="KW-0503">Monooxygenase</keyword>
<keyword evidence="1" id="KW-0560">Oxidoreductase</keyword>
<name>A0A1M7T838_9ACTN</name>
<dbReference type="Proteomes" id="UP000184428">
    <property type="component" value="Unassembled WGS sequence"/>
</dbReference>
<dbReference type="AlphaFoldDB" id="A0A1M7T838"/>
<organism evidence="1 2">
    <name type="scientific">Geodermatophilus obscurus</name>
    <dbReference type="NCBI Taxonomy" id="1861"/>
    <lineage>
        <taxon>Bacteria</taxon>
        <taxon>Bacillati</taxon>
        <taxon>Actinomycetota</taxon>
        <taxon>Actinomycetes</taxon>
        <taxon>Geodermatophilales</taxon>
        <taxon>Geodermatophilaceae</taxon>
        <taxon>Geodermatophilus</taxon>
    </lineage>
</organism>
<dbReference type="EMBL" id="FRDM01000005">
    <property type="protein sequence ID" value="SHN66891.1"/>
    <property type="molecule type" value="Genomic_DNA"/>
</dbReference>
<reference evidence="1 2" key="1">
    <citation type="submission" date="2016-12" db="EMBL/GenBank/DDBJ databases">
        <authorList>
            <person name="Song W.-J."/>
            <person name="Kurnit D.M."/>
        </authorList>
    </citation>
    <scope>NUCLEOTIDE SEQUENCE [LARGE SCALE GENOMIC DNA]</scope>
    <source>
        <strain evidence="1 2">DSM 43162</strain>
    </source>
</reference>
<evidence type="ECO:0000313" key="1">
    <source>
        <dbReference type="EMBL" id="SHN66891.1"/>
    </source>
</evidence>
<protein>
    <submittedName>
        <fullName evidence="1">Alkanesulfonate monooxygenase</fullName>
    </submittedName>
</protein>
<sequence>MSAATSRLPGPPAISLAQVDQMGGGRVELGPGSGWYEQLG</sequence>
<gene>
    <name evidence="1" type="ORF">SAMN05660350_01456</name>
</gene>
<evidence type="ECO:0000313" key="2">
    <source>
        <dbReference type="Proteomes" id="UP000184428"/>
    </source>
</evidence>
<accession>A0A1M7T838</accession>
<proteinExistence type="predicted"/>
<dbReference type="RefSeq" id="WP_244277010.1">
    <property type="nucleotide sequence ID" value="NZ_FRDM01000005.1"/>
</dbReference>